<protein>
    <recommendedName>
        <fullName evidence="1">UbiC transcription regulator-associated domain-containing protein</fullName>
    </recommendedName>
</protein>
<accession>X1GVX6</accession>
<dbReference type="AlphaFoldDB" id="X1GVX6"/>
<organism evidence="2">
    <name type="scientific">marine sediment metagenome</name>
    <dbReference type="NCBI Taxonomy" id="412755"/>
    <lineage>
        <taxon>unclassified sequences</taxon>
        <taxon>metagenomes</taxon>
        <taxon>ecological metagenomes</taxon>
    </lineage>
</organism>
<dbReference type="SMART" id="SM00866">
    <property type="entry name" value="UTRA"/>
    <property type="match status" value="1"/>
</dbReference>
<evidence type="ECO:0000259" key="1">
    <source>
        <dbReference type="SMART" id="SM00866"/>
    </source>
</evidence>
<dbReference type="InterPro" id="IPR028978">
    <property type="entry name" value="Chorismate_lyase_/UTRA_dom_sf"/>
</dbReference>
<feature type="non-terminal residue" evidence="2">
    <location>
        <position position="1"/>
    </location>
</feature>
<dbReference type="SUPFAM" id="SSF64288">
    <property type="entry name" value="Chorismate lyase-like"/>
    <property type="match status" value="1"/>
</dbReference>
<dbReference type="Pfam" id="PF07702">
    <property type="entry name" value="UTRA"/>
    <property type="match status" value="1"/>
</dbReference>
<comment type="caution">
    <text evidence="2">The sequence shown here is derived from an EMBL/GenBank/DDBJ whole genome shotgun (WGS) entry which is preliminary data.</text>
</comment>
<dbReference type="InterPro" id="IPR011663">
    <property type="entry name" value="UTRA"/>
</dbReference>
<dbReference type="PANTHER" id="PTHR44846">
    <property type="entry name" value="MANNOSYL-D-GLYCERATE TRANSPORT/METABOLISM SYSTEM REPRESSOR MNGR-RELATED"/>
    <property type="match status" value="1"/>
</dbReference>
<dbReference type="PANTHER" id="PTHR44846:SF1">
    <property type="entry name" value="MANNOSYL-D-GLYCERATE TRANSPORT_METABOLISM SYSTEM REPRESSOR MNGR-RELATED"/>
    <property type="match status" value="1"/>
</dbReference>
<reference evidence="2" key="1">
    <citation type="journal article" date="2014" name="Front. Microbiol.">
        <title>High frequency of phylogenetically diverse reductive dehalogenase-homologous genes in deep subseafloor sedimentary metagenomes.</title>
        <authorList>
            <person name="Kawai M."/>
            <person name="Futagami T."/>
            <person name="Toyoda A."/>
            <person name="Takaki Y."/>
            <person name="Nishi S."/>
            <person name="Hori S."/>
            <person name="Arai W."/>
            <person name="Tsubouchi T."/>
            <person name="Morono Y."/>
            <person name="Uchiyama I."/>
            <person name="Ito T."/>
            <person name="Fujiyama A."/>
            <person name="Inagaki F."/>
            <person name="Takami H."/>
        </authorList>
    </citation>
    <scope>NUCLEOTIDE SEQUENCE</scope>
    <source>
        <strain evidence="2">Expedition CK06-06</strain>
    </source>
</reference>
<dbReference type="GO" id="GO:0045892">
    <property type="term" value="P:negative regulation of DNA-templated transcription"/>
    <property type="evidence" value="ECO:0007669"/>
    <property type="project" value="TreeGrafter"/>
</dbReference>
<feature type="domain" description="UbiC transcription regulator-associated" evidence="1">
    <location>
        <begin position="13"/>
        <end position="135"/>
    </location>
</feature>
<sequence length="135" mass="15071">LSRLSSFSEDMHERGLSVTTEILDFHTLPAPEHIADMLQVEPEQEIVYINRLRYSEKSPIAINISYLNLPDSVTIAENELERKGSLWALLEDKGVPLITVDKTIKSVLANEDNAKLLKISIGAPLLLVEGVLYTT</sequence>
<dbReference type="Gene3D" id="3.40.1410.10">
    <property type="entry name" value="Chorismate lyase-like"/>
    <property type="match status" value="1"/>
</dbReference>
<dbReference type="GO" id="GO:0003677">
    <property type="term" value="F:DNA binding"/>
    <property type="evidence" value="ECO:0007669"/>
    <property type="project" value="InterPro"/>
</dbReference>
<dbReference type="InterPro" id="IPR050679">
    <property type="entry name" value="Bact_HTH_transcr_reg"/>
</dbReference>
<proteinExistence type="predicted"/>
<gene>
    <name evidence="2" type="ORF">S03H2_25919</name>
</gene>
<evidence type="ECO:0000313" key="2">
    <source>
        <dbReference type="EMBL" id="GAH37163.1"/>
    </source>
</evidence>
<name>X1GVX6_9ZZZZ</name>
<feature type="non-terminal residue" evidence="2">
    <location>
        <position position="135"/>
    </location>
</feature>
<dbReference type="EMBL" id="BARU01014821">
    <property type="protein sequence ID" value="GAH37163.1"/>
    <property type="molecule type" value="Genomic_DNA"/>
</dbReference>